<comment type="caution">
    <text evidence="2">The sequence shown here is derived from an EMBL/GenBank/DDBJ whole genome shotgun (WGS) entry which is preliminary data.</text>
</comment>
<dbReference type="VEuPathDB" id="GiardiaDB:QR46_0108"/>
<dbReference type="OrthoDB" id="194358at2759"/>
<keyword evidence="1" id="KW-0040">ANK repeat</keyword>
<dbReference type="Proteomes" id="UP000070089">
    <property type="component" value="Unassembled WGS sequence"/>
</dbReference>
<dbReference type="SMART" id="SM00248">
    <property type="entry name" value="ANK"/>
    <property type="match status" value="10"/>
</dbReference>
<dbReference type="InterPro" id="IPR002110">
    <property type="entry name" value="Ankyrin_rpt"/>
</dbReference>
<dbReference type="Pfam" id="PF12796">
    <property type="entry name" value="Ank_2"/>
    <property type="match status" value="4"/>
</dbReference>
<organism evidence="2 3">
    <name type="scientific">Giardia duodenalis assemblage B</name>
    <dbReference type="NCBI Taxonomy" id="1394984"/>
    <lineage>
        <taxon>Eukaryota</taxon>
        <taxon>Metamonada</taxon>
        <taxon>Diplomonadida</taxon>
        <taxon>Hexamitidae</taxon>
        <taxon>Giardiinae</taxon>
        <taxon>Giardia</taxon>
    </lineage>
</organism>
<dbReference type="PROSITE" id="PS50088">
    <property type="entry name" value="ANK_REPEAT"/>
    <property type="match status" value="3"/>
</dbReference>
<evidence type="ECO:0000313" key="3">
    <source>
        <dbReference type="Proteomes" id="UP000070089"/>
    </source>
</evidence>
<gene>
    <name evidence="2" type="ORF">QR46_0108</name>
</gene>
<reference evidence="2 3" key="1">
    <citation type="journal article" date="2015" name="Mol. Biochem. Parasitol.">
        <title>Identification of polymorphic genes for use in assemblage B genotyping assays through comparative genomics of multiple assemblage B Giardia duodenalis isolates.</title>
        <authorList>
            <person name="Wielinga C."/>
            <person name="Thompson R.C."/>
            <person name="Monis P."/>
            <person name="Ryan U."/>
        </authorList>
    </citation>
    <scope>NUCLEOTIDE SEQUENCE [LARGE SCALE GENOMIC DNA]</scope>
    <source>
        <strain evidence="2 3">BAH15c1</strain>
    </source>
</reference>
<dbReference type="InterPro" id="IPR036770">
    <property type="entry name" value="Ankyrin_rpt-contain_sf"/>
</dbReference>
<dbReference type="PROSITE" id="PS50297">
    <property type="entry name" value="ANK_REP_REGION"/>
    <property type="match status" value="1"/>
</dbReference>
<name>A0A132P0C9_GIAIN</name>
<sequence length="731" mass="81599">MKMEIFNIQDWFQAAREGNAALLSDHVKSYANLQDDKGNTALMYAVKSGNMQIVELLATIEAGKSNSDGKSAILLAIEQDFCPACMHLFELESRMALPNNRTLLMVSAEASAIECTRFLASYYDNEVDAFGKTALEYAAASGSAEAIQILLNRSTHFGVKELASAIATARATHHEDLSDLLQLYLTQKQTTESPCQKCARLQSYVAALEDENRKISLSNTQYAQMLANKDHEIKQLKLTVNDLLLNTDMRKIFAVEDEKHANEQHSTYRKRRKTLNTKFMKADLFNIADVEINVAAFLDYMTYVTKFYNFSDMVTAINSLTRDCCQDCSSEKTSKDTTSNLEREISKEVLCTLTKIRGSASNIYIYMKNLVSLIDSHICPQELISSGILEQSPLIEAVVSRDMSKLRQNLQYIGLRDFKGRTALMHAISCGTRDSILVLAPLEAGLRDLDGKLAIDHCLDQDRLEEAAMVLPYDLPGYRDLPTKSSDFNKTPLMCAAEAGRVLDCFCYMQLGLAQQRDYRQYTALMFAAEAGQQDTVRVLLHQESTLRDCEGRTALYHAASNGHISCVKLLANLEARAQRHETKWTALMVAAHNDHEKCVSELINYEAGMRDANSCTALMLAAQRGNVNSVKALLSAEGRKTTTSAYYRGEGCTSLMMAAFYGHKECVEVLLPVEYDFEKQSVDSRTKSTVLDYACIPDKKVSQETKEDIVNMIEAFLRTVSGLSDATFGF</sequence>
<feature type="repeat" description="ANK" evidence="1">
    <location>
        <begin position="551"/>
        <end position="583"/>
    </location>
</feature>
<dbReference type="PANTHER" id="PTHR24120:SF4">
    <property type="entry name" value="GH07239P"/>
    <property type="match status" value="1"/>
</dbReference>
<dbReference type="EMBL" id="JXTI01000002">
    <property type="protein sequence ID" value="KWX15790.1"/>
    <property type="molecule type" value="Genomic_DNA"/>
</dbReference>
<dbReference type="Gene3D" id="1.25.40.20">
    <property type="entry name" value="Ankyrin repeat-containing domain"/>
    <property type="match status" value="3"/>
</dbReference>
<dbReference type="AlphaFoldDB" id="A0A132P0C9"/>
<feature type="repeat" description="ANK" evidence="1">
    <location>
        <begin position="130"/>
        <end position="162"/>
    </location>
</feature>
<accession>A0A132P0C9</accession>
<evidence type="ECO:0000256" key="1">
    <source>
        <dbReference type="PROSITE-ProRule" id="PRU00023"/>
    </source>
</evidence>
<evidence type="ECO:0000313" key="2">
    <source>
        <dbReference type="EMBL" id="KWX15790.1"/>
    </source>
</evidence>
<dbReference type="PANTHER" id="PTHR24120">
    <property type="entry name" value="GH07239P"/>
    <property type="match status" value="1"/>
</dbReference>
<feature type="repeat" description="ANK" evidence="1">
    <location>
        <begin position="37"/>
        <end position="69"/>
    </location>
</feature>
<proteinExistence type="predicted"/>
<dbReference type="SUPFAM" id="SSF48403">
    <property type="entry name" value="Ankyrin repeat"/>
    <property type="match status" value="2"/>
</dbReference>
<protein>
    <submittedName>
        <fullName evidence="2">Protein 21.1</fullName>
    </submittedName>
</protein>